<evidence type="ECO:0000313" key="2">
    <source>
        <dbReference type="Proteomes" id="UP000020202"/>
    </source>
</evidence>
<dbReference type="RefSeq" id="WP_050595116.1">
    <property type="nucleotide sequence ID" value="NZ_BQUL01000060.1"/>
</dbReference>
<proteinExistence type="predicted"/>
<dbReference type="EMBL" id="JCNZ01000020">
    <property type="protein sequence ID" value="EWF80114.1"/>
    <property type="molecule type" value="Genomic_DNA"/>
</dbReference>
<evidence type="ECO:0000313" key="1">
    <source>
        <dbReference type="EMBL" id="EWF80114.1"/>
    </source>
</evidence>
<protein>
    <submittedName>
        <fullName evidence="1">Uncharacterized protein</fullName>
    </submittedName>
</protein>
<dbReference type="Proteomes" id="UP000020202">
    <property type="component" value="Unassembled WGS sequence"/>
</dbReference>
<sequence length="268" mass="30163">MLHENALMVDIDVDHWRNLQNLLLDSAKEKRRIIIIHEDGEIVKFVHSGKAKITRPITRVTQPQADAKAVYEANRATTDFVLIVERRASDEYFRKIQDTWTVNDDIDEYVHRAFVTMDDYPDGIAAFPGPASSRLGLQWRLGASYEGIEQAIKAFIPADSCVVFGIFEGDRLWSSLVLGFGAERRITLVTTVDPSELTVKTGRQAIAHDVVSWTGRKFSPVALGLFADIADARQFLSRTDKPEVIRNLFRTGKLLADPVPESLSRLIL</sequence>
<reference evidence="1 2" key="1">
    <citation type="submission" date="2014-01" db="EMBL/GenBank/DDBJ databases">
        <title>The Genome Sequence of Klebsiella oxytoca MGH 27.</title>
        <authorList>
            <consortium name="The Broad Institute Genomics Platform"/>
            <consortium name="The Broad Institute Genome Sequencing Center for Infectious Disease"/>
            <person name="Murphy C."/>
            <person name="Cosimi L."/>
            <person name="Cerqueira G."/>
            <person name="Feldgarden M."/>
            <person name="Earl A."/>
            <person name="Hung D."/>
            <person name="Onderdonk A.B."/>
            <person name="Ferraro M.J."/>
            <person name="Hooper D."/>
            <person name="Dekker J."/>
            <person name="O'Brien T."/>
            <person name="Huang S."/>
            <person name="Quan V."/>
            <person name="Ernst C."/>
            <person name="Delaney M."/>
            <person name="DuBois A."/>
            <person name="Kim D.S."/>
            <person name="Young S.K."/>
            <person name="Zeng Q."/>
            <person name="Gargeya S."/>
            <person name="Fitzgerald M."/>
            <person name="Abouelleil A."/>
            <person name="Alvarado L."/>
            <person name="Berlin A.M."/>
            <person name="Chapman S.B."/>
            <person name="Gainer-Dewar J."/>
            <person name="Goldberg J."/>
            <person name="Gnerre S."/>
            <person name="Griggs A."/>
            <person name="Gujja S."/>
            <person name="Hansen M."/>
            <person name="Howarth C."/>
            <person name="Imamovic A."/>
            <person name="Ireland A."/>
            <person name="Larimer J."/>
            <person name="McCowan C."/>
            <person name="Murphy C."/>
            <person name="Pearson M."/>
            <person name="Poon T.W."/>
            <person name="Priest M."/>
            <person name="Roberts A."/>
            <person name="Saif S."/>
            <person name="Shea T."/>
            <person name="Sykes S."/>
            <person name="Wortman J."/>
            <person name="Nusbaum C."/>
            <person name="Birren B."/>
        </authorList>
    </citation>
    <scope>NUCLEOTIDE SEQUENCE [LARGE SCALE GENOMIC DNA]</scope>
    <source>
        <strain evidence="1 2">MGH 27</strain>
    </source>
</reference>
<dbReference type="AlphaFoldDB" id="A0A7H5A0L6"/>
<comment type="caution">
    <text evidence="1">The sequence shown here is derived from an EMBL/GenBank/DDBJ whole genome shotgun (WGS) entry which is preliminary data.</text>
</comment>
<organism evidence="1 2">
    <name type="scientific">Klebsiella michiganensis</name>
    <dbReference type="NCBI Taxonomy" id="1134687"/>
    <lineage>
        <taxon>Bacteria</taxon>
        <taxon>Pseudomonadati</taxon>
        <taxon>Pseudomonadota</taxon>
        <taxon>Gammaproteobacteria</taxon>
        <taxon>Enterobacterales</taxon>
        <taxon>Enterobacteriaceae</taxon>
        <taxon>Klebsiella/Raoultella group</taxon>
        <taxon>Klebsiella</taxon>
    </lineage>
</organism>
<name>A0A7H5A0L6_9ENTR</name>
<gene>
    <name evidence="1" type="ORF">L373_05882</name>
</gene>
<accession>A0A7H5A0L6</accession>